<proteinExistence type="predicted"/>
<dbReference type="EMBL" id="UAWO01000005">
    <property type="protein sequence ID" value="SQC85087.1"/>
    <property type="molecule type" value="Genomic_DNA"/>
</dbReference>
<dbReference type="RefSeq" id="WP_111946318.1">
    <property type="nucleotide sequence ID" value="NZ_CATNYA010000083.1"/>
</dbReference>
<feature type="transmembrane region" description="Helical" evidence="1">
    <location>
        <begin position="211"/>
        <end position="233"/>
    </location>
</feature>
<feature type="transmembrane region" description="Helical" evidence="1">
    <location>
        <begin position="51"/>
        <end position="74"/>
    </location>
</feature>
<feature type="transmembrane region" description="Helical" evidence="1">
    <location>
        <begin position="95"/>
        <end position="120"/>
    </location>
</feature>
<evidence type="ECO:0000313" key="3">
    <source>
        <dbReference type="Proteomes" id="UP000250234"/>
    </source>
</evidence>
<reference evidence="2 3" key="1">
    <citation type="submission" date="2018-06" db="EMBL/GenBank/DDBJ databases">
        <authorList>
            <consortium name="Pathogen Informatics"/>
            <person name="Doyle S."/>
        </authorList>
    </citation>
    <scope>NUCLEOTIDE SEQUENCE [LARGE SCALE GENOMIC DNA]</scope>
    <source>
        <strain evidence="2 3">NCTC8081</strain>
    </source>
</reference>
<dbReference type="CDD" id="cd21808">
    <property type="entry name" value="ABC-2_lan_permease_MutG"/>
    <property type="match status" value="1"/>
</dbReference>
<dbReference type="AlphaFoldDB" id="A0A2X3IFW6"/>
<protein>
    <submittedName>
        <fullName evidence="2">Antibiotic transport-associated permease SpaG/mutG</fullName>
    </submittedName>
</protein>
<sequence>MIILREFSSNFIKLKRTSLLLLHLLTPIVITFLFLYYYTISGYHIITDVRVFFIILQMCYPIFIGISVSAFTQLERNINAIKNTLGLVESRISIYLGKLLFMLFLSAINLILYELCFYIGTNLFLDMNIFSLNLYVGIFLIFLLSNLFIYSLHLSIAFRFGSTVSVLLGIAGTILAGYFQTDIGDKIWPIIPWECGIRFLENYLNFSNSPIIFGIASMIILTSIILILSILWFNRWEGKIIQE</sequence>
<feature type="transmembrane region" description="Helical" evidence="1">
    <location>
        <begin position="20"/>
        <end position="39"/>
    </location>
</feature>
<keyword evidence="1" id="KW-0472">Membrane</keyword>
<dbReference type="NCBIfam" id="TIGR03733">
    <property type="entry name" value="lanti_perm_MutG"/>
    <property type="match status" value="1"/>
</dbReference>
<keyword evidence="1" id="KW-1133">Transmembrane helix</keyword>
<evidence type="ECO:0000313" key="2">
    <source>
        <dbReference type="EMBL" id="SQC85087.1"/>
    </source>
</evidence>
<organism evidence="2 3">
    <name type="scientific">Clostridium perfringens</name>
    <dbReference type="NCBI Taxonomy" id="1502"/>
    <lineage>
        <taxon>Bacteria</taxon>
        <taxon>Bacillati</taxon>
        <taxon>Bacillota</taxon>
        <taxon>Clostridia</taxon>
        <taxon>Eubacteriales</taxon>
        <taxon>Clostridiaceae</taxon>
        <taxon>Clostridium</taxon>
    </lineage>
</organism>
<gene>
    <name evidence="2" type="ORF">NCTC8081_02890</name>
</gene>
<accession>A0A2X3IFW6</accession>
<feature type="transmembrane region" description="Helical" evidence="1">
    <location>
        <begin position="132"/>
        <end position="150"/>
    </location>
</feature>
<dbReference type="InterPro" id="IPR022294">
    <property type="entry name" value="ABC-transptr_permeasesu"/>
</dbReference>
<name>A0A2X3IFW6_CLOPF</name>
<keyword evidence="1" id="KW-0812">Transmembrane</keyword>
<dbReference type="Proteomes" id="UP000250234">
    <property type="component" value="Unassembled WGS sequence"/>
</dbReference>
<feature type="transmembrane region" description="Helical" evidence="1">
    <location>
        <begin position="157"/>
        <end position="179"/>
    </location>
</feature>
<evidence type="ECO:0000256" key="1">
    <source>
        <dbReference type="SAM" id="Phobius"/>
    </source>
</evidence>